<dbReference type="RefSeq" id="WP_092438763.1">
    <property type="nucleotide sequence ID" value="NZ_FMYP01000037.1"/>
</dbReference>
<gene>
    <name evidence="2" type="ORF">SAMN05216323_103727</name>
</gene>
<organism evidence="2 3">
    <name type="scientific">Williamwhitmania taraxaci</name>
    <dbReference type="NCBI Taxonomy" id="1640674"/>
    <lineage>
        <taxon>Bacteria</taxon>
        <taxon>Pseudomonadati</taxon>
        <taxon>Bacteroidota</taxon>
        <taxon>Bacteroidia</taxon>
        <taxon>Bacteroidales</taxon>
        <taxon>Williamwhitmaniaceae</taxon>
        <taxon>Williamwhitmania</taxon>
    </lineage>
</organism>
<keyword evidence="3" id="KW-1185">Reference proteome</keyword>
<dbReference type="OrthoDB" id="5297629at2"/>
<dbReference type="Proteomes" id="UP000199452">
    <property type="component" value="Unassembled WGS sequence"/>
</dbReference>
<name>A0A1G6MP75_9BACT</name>
<evidence type="ECO:0000313" key="3">
    <source>
        <dbReference type="Proteomes" id="UP000199452"/>
    </source>
</evidence>
<protein>
    <recommendedName>
        <fullName evidence="1">SiaC family regulatory phosphoprotein domain-containing protein</fullName>
    </recommendedName>
</protein>
<sequence length="126" mass="14618">MAEVIFFRPKLEDRPGINFNGETGLLEIEGRSLPEDSVVYYQPAIAWLKEYALNPRPITTLDINIYYMNSASAKRIVDILEVLDGIKQQGFKVDVVWKYRDDDDDCLDEGYEMARMCSIPFNYRPI</sequence>
<proteinExistence type="predicted"/>
<dbReference type="InterPro" id="IPR018530">
    <property type="entry name" value="SiaC"/>
</dbReference>
<reference evidence="2 3" key="1">
    <citation type="submission" date="2016-09" db="EMBL/GenBank/DDBJ databases">
        <authorList>
            <person name="Capua I."/>
            <person name="De Benedictis P."/>
            <person name="Joannis T."/>
            <person name="Lombin L.H."/>
            <person name="Cattoli G."/>
        </authorList>
    </citation>
    <scope>NUCLEOTIDE SEQUENCE [LARGE SCALE GENOMIC DNA]</scope>
    <source>
        <strain evidence="2 3">A7P-90m</strain>
    </source>
</reference>
<dbReference type="AlphaFoldDB" id="A0A1G6MP75"/>
<evidence type="ECO:0000313" key="2">
    <source>
        <dbReference type="EMBL" id="SDC57034.1"/>
    </source>
</evidence>
<feature type="domain" description="SiaC family regulatory phosphoprotein" evidence="1">
    <location>
        <begin position="12"/>
        <end position="125"/>
    </location>
</feature>
<accession>A0A1G6MP75</accession>
<dbReference type="STRING" id="1640674.SAMN05216323_103727"/>
<dbReference type="Pfam" id="PF09345">
    <property type="entry name" value="SiaC"/>
    <property type="match status" value="1"/>
</dbReference>
<evidence type="ECO:0000259" key="1">
    <source>
        <dbReference type="Pfam" id="PF09345"/>
    </source>
</evidence>
<dbReference type="EMBL" id="FMYP01000037">
    <property type="protein sequence ID" value="SDC57034.1"/>
    <property type="molecule type" value="Genomic_DNA"/>
</dbReference>